<accession>A0AAJ0G420</accession>
<keyword evidence="1" id="KW-0472">Membrane</keyword>
<feature type="transmembrane region" description="Helical" evidence="1">
    <location>
        <begin position="698"/>
        <end position="717"/>
    </location>
</feature>
<reference evidence="2" key="1">
    <citation type="submission" date="2023-04" db="EMBL/GenBank/DDBJ databases">
        <title>Black Yeasts Isolated from many extreme environments.</title>
        <authorList>
            <person name="Coleine C."/>
            <person name="Stajich J.E."/>
            <person name="Selbmann L."/>
        </authorList>
    </citation>
    <scope>NUCLEOTIDE SEQUENCE</scope>
    <source>
        <strain evidence="2">CCFEE 5312</strain>
    </source>
</reference>
<dbReference type="PANTHER" id="PTHR37535">
    <property type="entry name" value="FLUG DOMAIN PROTEIN"/>
    <property type="match status" value="1"/>
</dbReference>
<dbReference type="InterPro" id="IPR021842">
    <property type="entry name" value="DUF3435"/>
</dbReference>
<keyword evidence="3" id="KW-1185">Reference proteome</keyword>
<evidence type="ECO:0000256" key="1">
    <source>
        <dbReference type="SAM" id="Phobius"/>
    </source>
</evidence>
<dbReference type="PANTHER" id="PTHR37535:SF3">
    <property type="entry name" value="FLUG DOMAIN-CONTAINING PROTEIN"/>
    <property type="match status" value="1"/>
</dbReference>
<protein>
    <submittedName>
        <fullName evidence="2">Uncharacterized protein</fullName>
    </submittedName>
</protein>
<keyword evidence="1" id="KW-1133">Transmembrane helix</keyword>
<dbReference type="Pfam" id="PF11917">
    <property type="entry name" value="DUF3435"/>
    <property type="match status" value="1"/>
</dbReference>
<evidence type="ECO:0000313" key="2">
    <source>
        <dbReference type="EMBL" id="KAK3046444.1"/>
    </source>
</evidence>
<evidence type="ECO:0000313" key="3">
    <source>
        <dbReference type="Proteomes" id="UP001271007"/>
    </source>
</evidence>
<name>A0AAJ0G420_9PEZI</name>
<dbReference type="Proteomes" id="UP001271007">
    <property type="component" value="Unassembled WGS sequence"/>
</dbReference>
<comment type="caution">
    <text evidence="2">The sequence shown here is derived from an EMBL/GenBank/DDBJ whole genome shotgun (WGS) entry which is preliminary data.</text>
</comment>
<dbReference type="AlphaFoldDB" id="A0AAJ0G420"/>
<sequence>MAGGQEPPKDWNSVIDGFAEHGRHVEPYAGTTQSSIDHMRKRWQSFCLEAALQDPEEALQNVQAAHLKAFFQWMNENAERTPPQIGTLKQYFRILKTIYKRDTGALLDEDVVCNVNGFTQYYAEGKETSHRPKPVPSGEDLVNNLHFLYSRDKTTYPDERKRVQQGFLMIIHASSGLRPSSVTQTNKGRRKMEADKTAGVVEEVVKLRYRDVALLVCEDEQGRARFAVEAIFTHFKGGNRRPQRFVEQYVRSSNFNRKILTWTDQADILTCPVAHLVALALHDKAFRLPSLQDASCVFSLTVPSCEKRITFPWRDDILNTPILRGRGDGTGAAQLQDSVSAKRLKSLGEQMGYPQTVTWYWLRRLVLNAVDGFGSEEVRNQVAGHLDSRIYRNNYQDQRISLDVASLVRGQETEDALLHKFNAVGLNADPNANIILPRETHDHIAALSDVATLQAEHSRLAECVKNKYGSIQNAPTSDELVGEYVQARNSYQARKELHKTRIMSQLRKDFFTRKDAELIEAQPNGGEAHRTARTVQNVPILGIPERAQLMTLIGTRDMRSPSMRAQRGAAVQIMASLCCRVELKTNPVQYDNSFTKDSCEEPFLTTAGERIAMICQRLQCLFCLGDERLTLRDRTRTFGQQHTLGRHVENHIDALQGSCKISRPHPECKATASLSTTWIISRIMRTRSMASDYNVARLAYMFIAGTILLLCTAQTVLSM</sequence>
<keyword evidence="1" id="KW-0812">Transmembrane</keyword>
<proteinExistence type="predicted"/>
<organism evidence="2 3">
    <name type="scientific">Extremus antarcticus</name>
    <dbReference type="NCBI Taxonomy" id="702011"/>
    <lineage>
        <taxon>Eukaryota</taxon>
        <taxon>Fungi</taxon>
        <taxon>Dikarya</taxon>
        <taxon>Ascomycota</taxon>
        <taxon>Pezizomycotina</taxon>
        <taxon>Dothideomycetes</taxon>
        <taxon>Dothideomycetidae</taxon>
        <taxon>Mycosphaerellales</taxon>
        <taxon>Extremaceae</taxon>
        <taxon>Extremus</taxon>
    </lineage>
</organism>
<gene>
    <name evidence="2" type="ORF">LTR09_012083</name>
</gene>
<dbReference type="EMBL" id="JAWDJX010000092">
    <property type="protein sequence ID" value="KAK3046444.1"/>
    <property type="molecule type" value="Genomic_DNA"/>
</dbReference>